<gene>
    <name evidence="3" type="ORF">HLB29_04675</name>
</gene>
<evidence type="ECO:0000313" key="3">
    <source>
        <dbReference type="EMBL" id="MBC2575973.1"/>
    </source>
</evidence>
<dbReference type="InterPro" id="IPR029063">
    <property type="entry name" value="SAM-dependent_MTases_sf"/>
</dbReference>
<organism evidence="3 4">
    <name type="scientific">Peptostreptococcus canis</name>
    <dbReference type="NCBI Taxonomy" id="1159213"/>
    <lineage>
        <taxon>Bacteria</taxon>
        <taxon>Bacillati</taxon>
        <taxon>Bacillota</taxon>
        <taxon>Clostridia</taxon>
        <taxon>Peptostreptococcales</taxon>
        <taxon>Peptostreptococcaceae</taxon>
        <taxon>Peptostreptococcus</taxon>
    </lineage>
</organism>
<feature type="domain" description="Polysaccharide biosynthesis protein CapD-like" evidence="2">
    <location>
        <begin position="153"/>
        <end position="436"/>
    </location>
</feature>
<dbReference type="EMBL" id="JABGBW010000002">
    <property type="protein sequence ID" value="MBC2575973.1"/>
    <property type="molecule type" value="Genomic_DNA"/>
</dbReference>
<dbReference type="InterPro" id="IPR051203">
    <property type="entry name" value="Polysaccharide_Synthase-Rel"/>
</dbReference>
<dbReference type="Pfam" id="PF02719">
    <property type="entry name" value="Polysacc_synt_2"/>
    <property type="match status" value="1"/>
</dbReference>
<dbReference type="SUPFAM" id="SSF51735">
    <property type="entry name" value="NAD(P)-binding Rossmann-fold domains"/>
    <property type="match status" value="1"/>
</dbReference>
<comment type="similarity">
    <text evidence="1">Belongs to the polysaccharide synthase family.</text>
</comment>
<evidence type="ECO:0000313" key="4">
    <source>
        <dbReference type="Proteomes" id="UP000713904"/>
    </source>
</evidence>
<dbReference type="CDD" id="cd05237">
    <property type="entry name" value="UDP_invert_4-6DH_SDR_e"/>
    <property type="match status" value="1"/>
</dbReference>
<sequence>MDMSNNYGIFKVMIIGAGEAAQMVINEINRNSKKLRREVTAIIDDDKTLVGKLVYNHEVMGTSEDIINICERENIDEIIFSIANISSTRKKEILDICRTTNCHTRTIPSISEIIDGKVEFKNIRDVEIDDLLGREPVELDMEKINGYVKDKVILVTGGGGTIGSEICRQISKYCPQKLIILDFFEGNAYSIQQELKMKYSKSLDVEVIIASIREEKRLDVIFNKYRPEIVFHAAAHKHVPLMEYNKTEAVKNNVFGTLNLIKVSDKYRVKRFVLISSDKAVNPTNIMGATKRLSEMLVQTYNDLSSTEFVAVRFGNVLGSSGSVVPLFKKQIAAGGPVTVTHKEIIRYFMTIPEAVALVMEASRMAKGGEIFVLDMGEPVKIDDLARNIIRLSGFEPDKDIKIEYTGLRPGEKLFEELLMAEEGLKDTEHQKIFIGRPQTFNKDELFFLMDKLKEVATNEVEEEVDPLMRKIVETYIKPEDVNGII</sequence>
<comment type="caution">
    <text evidence="3">The sequence shown here is derived from an EMBL/GenBank/DDBJ whole genome shotgun (WGS) entry which is preliminary data.</text>
</comment>
<dbReference type="Proteomes" id="UP000713904">
    <property type="component" value="Unassembled WGS sequence"/>
</dbReference>
<evidence type="ECO:0000256" key="1">
    <source>
        <dbReference type="ARBA" id="ARBA00007430"/>
    </source>
</evidence>
<dbReference type="PANTHER" id="PTHR43318:SF1">
    <property type="entry name" value="POLYSACCHARIDE BIOSYNTHESIS PROTEIN EPSC-RELATED"/>
    <property type="match status" value="1"/>
</dbReference>
<reference evidence="3 4" key="1">
    <citation type="submission" date="2020-05" db="EMBL/GenBank/DDBJ databases">
        <title>Draft genome of xy-202 and genomic insight in genome of the genus Peptostreptococcus.</title>
        <authorList>
            <person name="Zhang Z."/>
        </authorList>
    </citation>
    <scope>NUCLEOTIDE SEQUENCE [LARGE SCALE GENOMIC DNA]</scope>
    <source>
        <strain evidence="3 4">DSM 27025</strain>
    </source>
</reference>
<dbReference type="Pfam" id="PF13727">
    <property type="entry name" value="CoA_binding_3"/>
    <property type="match status" value="1"/>
</dbReference>
<evidence type="ECO:0000259" key="2">
    <source>
        <dbReference type="Pfam" id="PF02719"/>
    </source>
</evidence>
<dbReference type="PANTHER" id="PTHR43318">
    <property type="entry name" value="UDP-N-ACETYLGLUCOSAMINE 4,6-DEHYDRATASE"/>
    <property type="match status" value="1"/>
</dbReference>
<accession>A0ABR6TLD9</accession>
<dbReference type="Gene3D" id="3.40.50.720">
    <property type="entry name" value="NAD(P)-binding Rossmann-like Domain"/>
    <property type="match status" value="2"/>
</dbReference>
<dbReference type="InterPro" id="IPR003869">
    <property type="entry name" value="Polysac_CapD-like"/>
</dbReference>
<keyword evidence="4" id="KW-1185">Reference proteome</keyword>
<dbReference type="InterPro" id="IPR036291">
    <property type="entry name" value="NAD(P)-bd_dom_sf"/>
</dbReference>
<proteinExistence type="inferred from homology"/>
<name>A0ABR6TLD9_9FIRM</name>
<protein>
    <submittedName>
        <fullName evidence="3">Polysaccharide biosynthesis protein</fullName>
    </submittedName>
</protein>
<dbReference type="SUPFAM" id="SSF53335">
    <property type="entry name" value="S-adenosyl-L-methionine-dependent methyltransferases"/>
    <property type="match status" value="1"/>
</dbReference>